<keyword evidence="1 3" id="KW-0378">Hydrolase</keyword>
<dbReference type="RefSeq" id="WP_215792389.1">
    <property type="nucleotide sequence ID" value="NZ_JAHKKG010000010.1"/>
</dbReference>
<dbReference type="PANTHER" id="PTHR43329">
    <property type="entry name" value="EPOXIDE HYDROLASE"/>
    <property type="match status" value="1"/>
</dbReference>
<evidence type="ECO:0000256" key="1">
    <source>
        <dbReference type="ARBA" id="ARBA00022801"/>
    </source>
</evidence>
<sequence length="297" mass="33123">MSWEAVDAVRSDVVRDGVRTAVWRAGRGSPVLLLHGYPQCHLMWRHVAADLARDHEVVVTDLRGYGASSAPPDDAEHTVYSKREMAADQARVMRELGHERFAVVGHDRGGRVAHRLALDFPEEVTSVAVLDIVPTLHMYEHVDRAMAETYFHWFLLSRPAPLPEELIGAAPDAWIAGRFRGRHAGGRVIEAEAIEAYARYFRRPATIAASCADYRAAATTDLAHDRADRAARRRLGMPVLAAWGATSYVGRHFDVSGTWRAVADHVTGRALPADHYVPEEAPVELCEALREFWRVPR</sequence>
<reference evidence="3 4" key="1">
    <citation type="submission" date="2021-06" db="EMBL/GenBank/DDBJ databases">
        <title>Actinoplanes lichenicola sp. nov., and Actinoplanes ovalisporus sp. nov., isolated from lichen in Thailand.</title>
        <authorList>
            <person name="Saeng-In P."/>
            <person name="Kanchanasin P."/>
            <person name="Yuki M."/>
            <person name="Kudo T."/>
            <person name="Ohkuma M."/>
            <person name="Phongsopitanun W."/>
            <person name="Tanasupawat S."/>
        </authorList>
    </citation>
    <scope>NUCLEOTIDE SEQUENCE [LARGE SCALE GENOMIC DNA]</scope>
    <source>
        <strain evidence="3 4">NBRC 110975</strain>
    </source>
</reference>
<dbReference type="GO" id="GO:0016787">
    <property type="term" value="F:hydrolase activity"/>
    <property type="evidence" value="ECO:0007669"/>
    <property type="project" value="UniProtKB-KW"/>
</dbReference>
<dbReference type="Gene3D" id="3.40.50.1820">
    <property type="entry name" value="alpha/beta hydrolase"/>
    <property type="match status" value="1"/>
</dbReference>
<proteinExistence type="predicted"/>
<dbReference type="PRINTS" id="PR00111">
    <property type="entry name" value="ABHYDROLASE"/>
</dbReference>
<name>A0ABS5Z175_9ACTN</name>
<dbReference type="SUPFAM" id="SSF53474">
    <property type="entry name" value="alpha/beta-Hydrolases"/>
    <property type="match status" value="1"/>
</dbReference>
<evidence type="ECO:0000313" key="4">
    <source>
        <dbReference type="Proteomes" id="UP001519654"/>
    </source>
</evidence>
<keyword evidence="4" id="KW-1185">Reference proteome</keyword>
<organism evidence="3 4">
    <name type="scientific">Paractinoplanes bogorensis</name>
    <dbReference type="NCBI Taxonomy" id="1610840"/>
    <lineage>
        <taxon>Bacteria</taxon>
        <taxon>Bacillati</taxon>
        <taxon>Actinomycetota</taxon>
        <taxon>Actinomycetes</taxon>
        <taxon>Micromonosporales</taxon>
        <taxon>Micromonosporaceae</taxon>
        <taxon>Paractinoplanes</taxon>
    </lineage>
</organism>
<dbReference type="EMBL" id="JAHKKG010000010">
    <property type="protein sequence ID" value="MBU2668145.1"/>
    <property type="molecule type" value="Genomic_DNA"/>
</dbReference>
<accession>A0ABS5Z175</accession>
<dbReference type="InterPro" id="IPR029058">
    <property type="entry name" value="AB_hydrolase_fold"/>
</dbReference>
<dbReference type="InterPro" id="IPR000639">
    <property type="entry name" value="Epox_hydrolase-like"/>
</dbReference>
<comment type="caution">
    <text evidence="3">The sequence shown here is derived from an EMBL/GenBank/DDBJ whole genome shotgun (WGS) entry which is preliminary data.</text>
</comment>
<evidence type="ECO:0000313" key="3">
    <source>
        <dbReference type="EMBL" id="MBU2668145.1"/>
    </source>
</evidence>
<evidence type="ECO:0000259" key="2">
    <source>
        <dbReference type="Pfam" id="PF00561"/>
    </source>
</evidence>
<feature type="domain" description="AB hydrolase-1" evidence="2">
    <location>
        <begin position="30"/>
        <end position="280"/>
    </location>
</feature>
<dbReference type="Proteomes" id="UP001519654">
    <property type="component" value="Unassembled WGS sequence"/>
</dbReference>
<dbReference type="Pfam" id="PF00561">
    <property type="entry name" value="Abhydrolase_1"/>
    <property type="match status" value="1"/>
</dbReference>
<protein>
    <submittedName>
        <fullName evidence="3">Alpha/beta hydrolase</fullName>
    </submittedName>
</protein>
<dbReference type="InterPro" id="IPR000073">
    <property type="entry name" value="AB_hydrolase_1"/>
</dbReference>
<gene>
    <name evidence="3" type="ORF">KOI35_32005</name>
</gene>
<dbReference type="PRINTS" id="PR00412">
    <property type="entry name" value="EPOXHYDRLASE"/>
</dbReference>